<dbReference type="EMBL" id="JZRZ01000008">
    <property type="protein sequence ID" value="KKD57566.1"/>
    <property type="molecule type" value="Genomic_DNA"/>
</dbReference>
<proteinExistence type="predicted"/>
<gene>
    <name evidence="1" type="ORF">VM57_03930</name>
</gene>
<protein>
    <submittedName>
        <fullName evidence="1">Uncharacterized protein</fullName>
    </submittedName>
</protein>
<evidence type="ECO:0000313" key="1">
    <source>
        <dbReference type="EMBL" id="KKD57566.1"/>
    </source>
</evidence>
<accession>A0A0F5ZP81</accession>
<reference evidence="1 2" key="1">
    <citation type="submission" date="2015-03" db="EMBL/GenBank/DDBJ databases">
        <title>Draft genome of Stenotrophomonas maltophila isolated from urine specimen.</title>
        <authorList>
            <person name="Murugan N."/>
            <person name="Malathi J."/>
            <person name="Umashankar V."/>
            <person name="Madhavan H."/>
        </authorList>
    </citation>
    <scope>NUCLEOTIDE SEQUENCE [LARGE SCALE GENOMIC DNA]</scope>
    <source>
        <strain evidence="1 2">JMNMN1</strain>
    </source>
</reference>
<dbReference type="AlphaFoldDB" id="A0A0F5ZP81"/>
<comment type="caution">
    <text evidence="1">The sequence shown here is derived from an EMBL/GenBank/DDBJ whole genome shotgun (WGS) entry which is preliminary data.</text>
</comment>
<organism evidence="1 2">
    <name type="scientific">Stenotrophomonas maltophilia</name>
    <name type="common">Pseudomonas maltophilia</name>
    <name type="synonym">Xanthomonas maltophilia</name>
    <dbReference type="NCBI Taxonomy" id="40324"/>
    <lineage>
        <taxon>Bacteria</taxon>
        <taxon>Pseudomonadati</taxon>
        <taxon>Pseudomonadota</taxon>
        <taxon>Gammaproteobacteria</taxon>
        <taxon>Lysobacterales</taxon>
        <taxon>Lysobacteraceae</taxon>
        <taxon>Stenotrophomonas</taxon>
        <taxon>Stenotrophomonas maltophilia group</taxon>
    </lineage>
</organism>
<name>A0A0F5ZP81_STEMA</name>
<sequence length="112" mass="12137">MRRSAFDAALRNARATTNRSVEIAAMLTRKLAITCLAAFLTSCAAHTSKVVPEQFLQPTVIEGTHSSLDAVMADPTTTTYDLYRFGGNAEDGLQRCNADKASALEVLKESNR</sequence>
<dbReference type="PATRIC" id="fig|40324.63.peg.1485"/>
<dbReference type="Proteomes" id="UP000243478">
    <property type="component" value="Unassembled WGS sequence"/>
</dbReference>
<evidence type="ECO:0000313" key="2">
    <source>
        <dbReference type="Proteomes" id="UP000243478"/>
    </source>
</evidence>